<dbReference type="AlphaFoldDB" id="M0GXK8"/>
<sequence>MSHKTDRKDVVVVSELLEQFRLCLACVFSMLKPVLWNFHIFDDFIPSEQSRHFRRGRGCAGG</sequence>
<evidence type="ECO:0000313" key="1">
    <source>
        <dbReference type="EMBL" id="ELZ76237.1"/>
    </source>
</evidence>
<accession>M0GXK8</accession>
<reference evidence="1 2" key="1">
    <citation type="journal article" date="2014" name="PLoS Genet.">
        <title>Phylogenetically driven sequencing of extremely halophilic archaea reveals strategies for static and dynamic osmo-response.</title>
        <authorList>
            <person name="Becker E.A."/>
            <person name="Seitzer P.M."/>
            <person name="Tritt A."/>
            <person name="Larsen D."/>
            <person name="Krusor M."/>
            <person name="Yao A.I."/>
            <person name="Wu D."/>
            <person name="Madern D."/>
            <person name="Eisen J.A."/>
            <person name="Darling A.E."/>
            <person name="Facciotti M.T."/>
        </authorList>
    </citation>
    <scope>NUCLEOTIDE SEQUENCE [LARGE SCALE GENOMIC DNA]</scope>
    <source>
        <strain evidence="2">ATCC 33959 / DSM 4427 / JCM 8863 / NBRC 102184 / NCIMB 2188 / Ma 2.38</strain>
    </source>
</reference>
<protein>
    <submittedName>
        <fullName evidence="1">Uncharacterized protein</fullName>
    </submittedName>
</protein>
<evidence type="ECO:0000313" key="2">
    <source>
        <dbReference type="Proteomes" id="UP000011571"/>
    </source>
</evidence>
<organism evidence="1 2">
    <name type="scientific">Haloferax gibbonsii (strain ATCC 33959 / DSM 4427 / JCM 8863 / NBRC 102184 / NCIMB 2188 / Ma 2.38)</name>
    <dbReference type="NCBI Taxonomy" id="1227459"/>
    <lineage>
        <taxon>Archaea</taxon>
        <taxon>Methanobacteriati</taxon>
        <taxon>Methanobacteriota</taxon>
        <taxon>Stenosarchaea group</taxon>
        <taxon>Halobacteria</taxon>
        <taxon>Halobacteriales</taxon>
        <taxon>Haloferacaceae</taxon>
        <taxon>Haloferax</taxon>
    </lineage>
</organism>
<name>M0GXK8_HALGM</name>
<dbReference type="EMBL" id="AOLJ01000027">
    <property type="protein sequence ID" value="ELZ76237.1"/>
    <property type="molecule type" value="Genomic_DNA"/>
</dbReference>
<comment type="caution">
    <text evidence="1">The sequence shown here is derived from an EMBL/GenBank/DDBJ whole genome shotgun (WGS) entry which is preliminary data.</text>
</comment>
<gene>
    <name evidence="1" type="ORF">C454_18109</name>
</gene>
<proteinExistence type="predicted"/>
<dbReference type="Proteomes" id="UP000011571">
    <property type="component" value="Unassembled WGS sequence"/>
</dbReference>
<keyword evidence="2" id="KW-1185">Reference proteome</keyword>